<sequence>MNMKRNYAGYVIAVAASVAAFAAQAHPELASSVPADKAQVAAPSKVELHFTENLVTKFSGARLVMTAMPGMSSHAPMAVAAKVAAGGDPKTMVITPAKALVPGTYKVEWRAVSSDTHPRTGNVSFSVK</sequence>
<dbReference type="EMBL" id="CP012257">
    <property type="protein sequence ID" value="ALB54603.1"/>
    <property type="molecule type" value="Genomic_DNA"/>
</dbReference>
<evidence type="ECO:0000313" key="9">
    <source>
        <dbReference type="Proteomes" id="UP000061974"/>
    </source>
</evidence>
<dbReference type="SUPFAM" id="SSF81296">
    <property type="entry name" value="E set domains"/>
    <property type="match status" value="1"/>
</dbReference>
<comment type="subcellular location">
    <subcellularLocation>
        <location evidence="1">Periplasm</location>
    </subcellularLocation>
</comment>
<dbReference type="NCBIfam" id="NF033814">
    <property type="entry name" value="copper_CopC"/>
    <property type="match status" value="1"/>
</dbReference>
<dbReference type="InterPro" id="IPR014756">
    <property type="entry name" value="Ig_E-set"/>
</dbReference>
<dbReference type="GO" id="GO:0005507">
    <property type="term" value="F:copper ion binding"/>
    <property type="evidence" value="ECO:0007669"/>
    <property type="project" value="InterPro"/>
</dbReference>
<accession>A0AAC8VPK5</accession>
<dbReference type="GO" id="GO:0042597">
    <property type="term" value="C:periplasmic space"/>
    <property type="evidence" value="ECO:0007669"/>
    <property type="project" value="UniProtKB-SubCell"/>
</dbReference>
<keyword evidence="5" id="KW-0186">Copper</keyword>
<reference evidence="8 9" key="3">
    <citation type="journal article" date="2016" name="Genome Announc.">
        <title>Fully Closed Genome Sequences of Five Type Strains of the Genus Cronobacter and One Cronobacter sakazakii Strain.</title>
        <authorList>
            <person name="Moine D."/>
            <person name="Kassam M."/>
            <person name="Baert L."/>
            <person name="Tang Y."/>
            <person name="Barretto C."/>
            <person name="Ngom Bru C."/>
            <person name="Klijn A."/>
            <person name="Descombes P."/>
        </authorList>
    </citation>
    <scope>NUCLEOTIDE SEQUENCE [LARGE SCALE GENOMIC DNA]</scope>
    <source>
        <strain evidence="8 9">NCTC 9529</strain>
    </source>
</reference>
<evidence type="ECO:0000256" key="1">
    <source>
        <dbReference type="ARBA" id="ARBA00004418"/>
    </source>
</evidence>
<dbReference type="KEGG" id="cui:AFK65_07965"/>
<dbReference type="InterPro" id="IPR014755">
    <property type="entry name" value="Cu-Rt/internalin_Ig-like"/>
</dbReference>
<dbReference type="AlphaFoldDB" id="A0AAC8VPK5"/>
<gene>
    <name evidence="8" type="ORF">AFK65_07965</name>
</gene>
<evidence type="ECO:0000313" key="8">
    <source>
        <dbReference type="EMBL" id="ALB54603.1"/>
    </source>
</evidence>
<feature type="domain" description="CopC" evidence="7">
    <location>
        <begin position="26"/>
        <end position="127"/>
    </location>
</feature>
<evidence type="ECO:0000259" key="7">
    <source>
        <dbReference type="Pfam" id="PF04234"/>
    </source>
</evidence>
<keyword evidence="4" id="KW-0574">Periplasm</keyword>
<reference evidence="9" key="2">
    <citation type="submission" date="2015-09" db="EMBL/GenBank/DDBJ databases">
        <title>Cronobacter genome sequencing and assembly.</title>
        <authorList>
            <person name="Descombes P."/>
            <person name="Baert L."/>
            <person name="Ngom-Bru C."/>
            <person name="Barretto C."/>
        </authorList>
    </citation>
    <scope>NUCLEOTIDE SEQUENCE [LARGE SCALE GENOMIC DNA]</scope>
    <source>
        <strain evidence="9">NCTC 9529</strain>
    </source>
</reference>
<dbReference type="InterPro" id="IPR047685">
    <property type="entry name" value="CopC-like"/>
</dbReference>
<name>A0AAC8VPK5_9ENTR</name>
<evidence type="ECO:0000256" key="4">
    <source>
        <dbReference type="ARBA" id="ARBA00022764"/>
    </source>
</evidence>
<proteinExistence type="inferred from homology"/>
<evidence type="ECO:0000256" key="2">
    <source>
        <dbReference type="ARBA" id="ARBA00010509"/>
    </source>
</evidence>
<feature type="chain" id="PRO_5041997221" evidence="6">
    <location>
        <begin position="26"/>
        <end position="128"/>
    </location>
</feature>
<evidence type="ECO:0000256" key="6">
    <source>
        <dbReference type="SAM" id="SignalP"/>
    </source>
</evidence>
<dbReference type="InterPro" id="IPR007348">
    <property type="entry name" value="CopC_dom"/>
</dbReference>
<dbReference type="Pfam" id="PF04234">
    <property type="entry name" value="CopC"/>
    <property type="match status" value="1"/>
</dbReference>
<organism evidence="8 9">
    <name type="scientific">Cronobacter universalis NCTC 9529</name>
    <dbReference type="NCBI Taxonomy" id="1074000"/>
    <lineage>
        <taxon>Bacteria</taxon>
        <taxon>Pseudomonadati</taxon>
        <taxon>Pseudomonadota</taxon>
        <taxon>Gammaproteobacteria</taxon>
        <taxon>Enterobacterales</taxon>
        <taxon>Enterobacteriaceae</taxon>
        <taxon>Cronobacter</taxon>
    </lineage>
</organism>
<evidence type="ECO:0000256" key="5">
    <source>
        <dbReference type="ARBA" id="ARBA00023008"/>
    </source>
</evidence>
<reference evidence="9" key="1">
    <citation type="submission" date="2015-07" db="EMBL/GenBank/DDBJ databases">
        <authorList>
            <person name="Moine D."/>
            <person name="Kassam M."/>
        </authorList>
    </citation>
    <scope>NUCLEOTIDE SEQUENCE [LARGE SCALE GENOMIC DNA]</scope>
    <source>
        <strain evidence="9">NCTC 9529</strain>
    </source>
</reference>
<dbReference type="Proteomes" id="UP000061974">
    <property type="component" value="Chromosome"/>
</dbReference>
<keyword evidence="3 6" id="KW-0732">Signal</keyword>
<comment type="similarity">
    <text evidence="2">Belongs to the CopC family.</text>
</comment>
<dbReference type="GO" id="GO:0046688">
    <property type="term" value="P:response to copper ion"/>
    <property type="evidence" value="ECO:0007669"/>
    <property type="project" value="InterPro"/>
</dbReference>
<feature type="signal peptide" evidence="6">
    <location>
        <begin position="1"/>
        <end position="25"/>
    </location>
</feature>
<protein>
    <submittedName>
        <fullName evidence="8">Copper resistance protein CopC</fullName>
    </submittedName>
</protein>
<dbReference type="Gene3D" id="2.60.40.1220">
    <property type="match status" value="1"/>
</dbReference>
<evidence type="ECO:0000256" key="3">
    <source>
        <dbReference type="ARBA" id="ARBA00022729"/>
    </source>
</evidence>